<keyword evidence="2" id="KW-1185">Reference proteome</keyword>
<dbReference type="RefSeq" id="WP_268598311.1">
    <property type="nucleotide sequence ID" value="NZ_JAMDNL010000064.1"/>
</dbReference>
<dbReference type="EMBL" id="JAMDNP010000134">
    <property type="protein sequence ID" value="MCY9764910.1"/>
    <property type="molecule type" value="Genomic_DNA"/>
</dbReference>
<dbReference type="Proteomes" id="UP001527181">
    <property type="component" value="Unassembled WGS sequence"/>
</dbReference>
<protein>
    <recommendedName>
        <fullName evidence="3">TNase-like domain-containing protein</fullName>
    </recommendedName>
</protein>
<evidence type="ECO:0000313" key="2">
    <source>
        <dbReference type="Proteomes" id="UP001527181"/>
    </source>
</evidence>
<comment type="caution">
    <text evidence="1">The sequence shown here is derived from an EMBL/GenBank/DDBJ whole genome shotgun (WGS) entry which is preliminary data.</text>
</comment>
<name>A0ABT4H7E9_PAEAL</name>
<accession>A0ABT4H7E9</accession>
<sequence length="236" mass="27981">MLETLEVQVEGDLYIVTIKHLSPKKCIINVADREITLIRKRYAWRKNEMYGPWKHENVVRKVIEELERRERQKRYPGTPDSPDQTLEVVSGGKTYSVQLIELEERKFQAILTDDYRVLIYWNGVRWKVQGQGSRTYIHVWDQVMRELNRRELEKRDPQLAKFQKENPIEIIEVKVRDATYAVKVSPLEEGRYEATFSSLDKVDIFWDGEKWGCKGTGSKRNKEVWAAVVRKIRANR</sequence>
<organism evidence="1 2">
    <name type="scientific">Paenibacillus alvei</name>
    <name type="common">Bacillus alvei</name>
    <dbReference type="NCBI Taxonomy" id="44250"/>
    <lineage>
        <taxon>Bacteria</taxon>
        <taxon>Bacillati</taxon>
        <taxon>Bacillota</taxon>
        <taxon>Bacilli</taxon>
        <taxon>Bacillales</taxon>
        <taxon>Paenibacillaceae</taxon>
        <taxon>Paenibacillus</taxon>
    </lineage>
</organism>
<evidence type="ECO:0000313" key="1">
    <source>
        <dbReference type="EMBL" id="MCY9764910.1"/>
    </source>
</evidence>
<proteinExistence type="predicted"/>
<gene>
    <name evidence="1" type="ORF">M5X12_30915</name>
</gene>
<evidence type="ECO:0008006" key="3">
    <source>
        <dbReference type="Google" id="ProtNLM"/>
    </source>
</evidence>
<reference evidence="1 2" key="1">
    <citation type="submission" date="2022-05" db="EMBL/GenBank/DDBJ databases">
        <title>Genome Sequencing of Bee-Associated Microbes.</title>
        <authorList>
            <person name="Dunlap C."/>
        </authorList>
    </citation>
    <scope>NUCLEOTIDE SEQUENCE [LARGE SCALE GENOMIC DNA]</scope>
    <source>
        <strain evidence="1 2">NRRL B-04010</strain>
    </source>
</reference>